<feature type="region of interest" description="Disordered" evidence="4">
    <location>
        <begin position="22"/>
        <end position="64"/>
    </location>
</feature>
<dbReference type="PANTHER" id="PTHR24166">
    <property type="entry name" value="ROLLING PEBBLES, ISOFORM B"/>
    <property type="match status" value="1"/>
</dbReference>
<evidence type="ECO:0000256" key="3">
    <source>
        <dbReference type="PROSITE-ProRule" id="PRU00023"/>
    </source>
</evidence>
<dbReference type="InterPro" id="IPR050889">
    <property type="entry name" value="Dendritic_Spine_Reg/Scaffold"/>
</dbReference>
<dbReference type="OrthoDB" id="496981at2759"/>
<dbReference type="SMART" id="SM00248">
    <property type="entry name" value="ANK"/>
    <property type="match status" value="3"/>
</dbReference>
<reference evidence="5 6" key="1">
    <citation type="submission" date="2020-02" db="EMBL/GenBank/DDBJ databases">
        <authorList>
            <person name="Ferguson B K."/>
        </authorList>
    </citation>
    <scope>NUCLEOTIDE SEQUENCE [LARGE SCALE GENOMIC DNA]</scope>
</reference>
<keyword evidence="6" id="KW-1185">Reference proteome</keyword>
<accession>A0A6H5I685</accession>
<keyword evidence="2 3" id="KW-0040">ANK repeat</keyword>
<feature type="compositionally biased region" description="Basic residues" evidence="4">
    <location>
        <begin position="22"/>
        <end position="35"/>
    </location>
</feature>
<dbReference type="Gene3D" id="1.25.40.20">
    <property type="entry name" value="Ankyrin repeat-containing domain"/>
    <property type="match status" value="1"/>
</dbReference>
<dbReference type="PANTHER" id="PTHR24166:SF48">
    <property type="entry name" value="PROTEIN VAPYRIN"/>
    <property type="match status" value="1"/>
</dbReference>
<dbReference type="EMBL" id="CADCXV010000664">
    <property type="protein sequence ID" value="CAB0032093.1"/>
    <property type="molecule type" value="Genomic_DNA"/>
</dbReference>
<evidence type="ECO:0000313" key="6">
    <source>
        <dbReference type="Proteomes" id="UP000479190"/>
    </source>
</evidence>
<evidence type="ECO:0000256" key="2">
    <source>
        <dbReference type="ARBA" id="ARBA00023043"/>
    </source>
</evidence>
<feature type="repeat" description="ANK" evidence="3">
    <location>
        <begin position="138"/>
        <end position="170"/>
    </location>
</feature>
<evidence type="ECO:0000256" key="4">
    <source>
        <dbReference type="SAM" id="MobiDB-lite"/>
    </source>
</evidence>
<keyword evidence="1" id="KW-0677">Repeat</keyword>
<dbReference type="Proteomes" id="UP000479190">
    <property type="component" value="Unassembled WGS sequence"/>
</dbReference>
<dbReference type="InterPro" id="IPR036770">
    <property type="entry name" value="Ankyrin_rpt-contain_sf"/>
</dbReference>
<evidence type="ECO:0000256" key="1">
    <source>
        <dbReference type="ARBA" id="ARBA00022737"/>
    </source>
</evidence>
<dbReference type="PROSITE" id="PS50088">
    <property type="entry name" value="ANK_REPEAT"/>
    <property type="match status" value="2"/>
</dbReference>
<organism evidence="5 6">
    <name type="scientific">Trichogramma brassicae</name>
    <dbReference type="NCBI Taxonomy" id="86971"/>
    <lineage>
        <taxon>Eukaryota</taxon>
        <taxon>Metazoa</taxon>
        <taxon>Ecdysozoa</taxon>
        <taxon>Arthropoda</taxon>
        <taxon>Hexapoda</taxon>
        <taxon>Insecta</taxon>
        <taxon>Pterygota</taxon>
        <taxon>Neoptera</taxon>
        <taxon>Endopterygota</taxon>
        <taxon>Hymenoptera</taxon>
        <taxon>Apocrita</taxon>
        <taxon>Proctotrupomorpha</taxon>
        <taxon>Chalcidoidea</taxon>
        <taxon>Trichogrammatidae</taxon>
        <taxon>Trichogramma</taxon>
    </lineage>
</organism>
<dbReference type="PRINTS" id="PR01415">
    <property type="entry name" value="ANKYRIN"/>
</dbReference>
<dbReference type="AlphaFoldDB" id="A0A6H5I685"/>
<feature type="repeat" description="ANK" evidence="3">
    <location>
        <begin position="211"/>
        <end position="239"/>
    </location>
</feature>
<dbReference type="InterPro" id="IPR002110">
    <property type="entry name" value="Ankyrin_rpt"/>
</dbReference>
<evidence type="ECO:0008006" key="7">
    <source>
        <dbReference type="Google" id="ProtNLM"/>
    </source>
</evidence>
<proteinExistence type="predicted"/>
<protein>
    <recommendedName>
        <fullName evidence="7">SOCS box domain-containing protein</fullName>
    </recommendedName>
</protein>
<gene>
    <name evidence="5" type="ORF">TBRA_LOCUS4042</name>
</gene>
<dbReference type="Pfam" id="PF12796">
    <property type="entry name" value="Ank_2"/>
    <property type="match status" value="1"/>
</dbReference>
<dbReference type="PROSITE" id="PS50297">
    <property type="entry name" value="ANK_REP_REGION"/>
    <property type="match status" value="2"/>
</dbReference>
<sequence length="428" mass="50173">MSLWPRICILYTAWRDRWPVPRSRRRRRRSRRRAAERRAAGSRSHRRQRRGSAEASMLDGDETSPSWIETASHCCCAPPRCIRRQNATTRRARVYETLAGSKICLRFTIQARRELHRRDRPDSFSRRLRDPNCLVTQTGESPLHLALKYNQIEVIEELLRREADPDLANAEGSTPLHVISEKFRDIGTSKKFFEISEEINRPVRIDAKDKKGRTPLQCAVARLLLEIVELLLDRGADLSSFIFPVKNDFTERLKKRRDKNFKLRLASGLIGVVECLEKRGYQLDRRDALMIMQFFAKLQLFEKSATFAKTWYNDEEFVEEAKETETRRGLSLHEVIQLRPEEAAKLLSGMDYFRFAGTTAYRMELDHACSLHLCEKLSRRFFQRWALEPFWVLIHRRLPLKCCDMILEELMNKDLRCICAVAKGQSSR</sequence>
<name>A0A6H5I685_9HYME</name>
<dbReference type="SUPFAM" id="SSF48403">
    <property type="entry name" value="Ankyrin repeat"/>
    <property type="match status" value="1"/>
</dbReference>
<evidence type="ECO:0000313" key="5">
    <source>
        <dbReference type="EMBL" id="CAB0032093.1"/>
    </source>
</evidence>